<dbReference type="CDD" id="cd00093">
    <property type="entry name" value="HTH_XRE"/>
    <property type="match status" value="1"/>
</dbReference>
<dbReference type="InterPro" id="IPR010982">
    <property type="entry name" value="Lambda_DNA-bd_dom_sf"/>
</dbReference>
<keyword evidence="2" id="KW-1185">Reference proteome</keyword>
<accession>A0ABX5LP82</accession>
<evidence type="ECO:0000313" key="1">
    <source>
        <dbReference type="EMBL" id="PWL03704.1"/>
    </source>
</evidence>
<name>A0ABX5LP82_9BACT</name>
<dbReference type="SUPFAM" id="SSF47413">
    <property type="entry name" value="lambda repressor-like DNA-binding domains"/>
    <property type="match status" value="1"/>
</dbReference>
<organism evidence="1 2">
    <name type="scientific">Hallerella porci</name>
    <dbReference type="NCBI Taxonomy" id="1945871"/>
    <lineage>
        <taxon>Bacteria</taxon>
        <taxon>Pseudomonadati</taxon>
        <taxon>Fibrobacterota</taxon>
        <taxon>Fibrobacteria</taxon>
        <taxon>Fibrobacterales</taxon>
        <taxon>Fibrobacteraceae</taxon>
        <taxon>Hallerella</taxon>
    </lineage>
</organism>
<proteinExistence type="predicted"/>
<dbReference type="Gene3D" id="1.10.260.40">
    <property type="entry name" value="lambda repressor-like DNA-binding domains"/>
    <property type="match status" value="1"/>
</dbReference>
<evidence type="ECO:0008006" key="3">
    <source>
        <dbReference type="Google" id="ProtNLM"/>
    </source>
</evidence>
<dbReference type="EMBL" id="QGHD01000004">
    <property type="protein sequence ID" value="PWL03704.1"/>
    <property type="molecule type" value="Genomic_DNA"/>
</dbReference>
<protein>
    <recommendedName>
        <fullName evidence="3">Helix-turn-helix domain protein</fullName>
    </recommendedName>
</protein>
<reference evidence="1 2" key="1">
    <citation type="submission" date="2018-05" db="EMBL/GenBank/DDBJ databases">
        <title>Animal gut microbial communities from fecal samples from Wisconsin, USA.</title>
        <authorList>
            <person name="Neumann A."/>
        </authorList>
    </citation>
    <scope>NUCLEOTIDE SEQUENCE [LARGE SCALE GENOMIC DNA]</scope>
    <source>
        <strain evidence="1 2">UWS4</strain>
    </source>
</reference>
<comment type="caution">
    <text evidence="1">The sequence shown here is derived from an EMBL/GenBank/DDBJ whole genome shotgun (WGS) entry which is preliminary data.</text>
</comment>
<sequence length="119" mass="13793">MVSSFGKFLRNLRMDLGELLLNMACKLEVSPAFLSSVENGKRKIPENWLSKIKKLYKLNDAQVAKMKEAFYDSNNEVEIGLENLRENQRNLAIAFARKLETIPDQDIHKILRILDKEKN</sequence>
<evidence type="ECO:0000313" key="2">
    <source>
        <dbReference type="Proteomes" id="UP000245523"/>
    </source>
</evidence>
<dbReference type="InterPro" id="IPR001387">
    <property type="entry name" value="Cro/C1-type_HTH"/>
</dbReference>
<dbReference type="Proteomes" id="UP000245523">
    <property type="component" value="Unassembled WGS sequence"/>
</dbReference>
<gene>
    <name evidence="1" type="ORF">B0H50_104128</name>
</gene>